<organism evidence="2 3">
    <name type="scientific">Bodo saltans</name>
    <name type="common">Flagellated protozoan</name>
    <dbReference type="NCBI Taxonomy" id="75058"/>
    <lineage>
        <taxon>Eukaryota</taxon>
        <taxon>Discoba</taxon>
        <taxon>Euglenozoa</taxon>
        <taxon>Kinetoplastea</taxon>
        <taxon>Metakinetoplastina</taxon>
        <taxon>Eubodonida</taxon>
        <taxon>Bodonidae</taxon>
        <taxon>Bodo</taxon>
    </lineage>
</organism>
<feature type="region of interest" description="Disordered" evidence="1">
    <location>
        <begin position="19"/>
        <end position="49"/>
    </location>
</feature>
<gene>
    <name evidence="2" type="ORF">BSAL_76150</name>
</gene>
<evidence type="ECO:0000313" key="3">
    <source>
        <dbReference type="Proteomes" id="UP000051952"/>
    </source>
</evidence>
<reference evidence="3" key="1">
    <citation type="submission" date="2015-09" db="EMBL/GenBank/DDBJ databases">
        <authorList>
            <consortium name="Pathogen Informatics"/>
        </authorList>
    </citation>
    <scope>NUCLEOTIDE SEQUENCE [LARGE SCALE GENOMIC DNA]</scope>
    <source>
        <strain evidence="3">Lake Konstanz</strain>
    </source>
</reference>
<protein>
    <submittedName>
        <fullName evidence="2">Uncharacterized protein</fullName>
    </submittedName>
</protein>
<accession>A0A0S4IZ73</accession>
<dbReference type="AlphaFoldDB" id="A0A0S4IZ73"/>
<name>A0A0S4IZ73_BODSA</name>
<dbReference type="Proteomes" id="UP000051952">
    <property type="component" value="Unassembled WGS sequence"/>
</dbReference>
<dbReference type="EMBL" id="CYKH01000711">
    <property type="protein sequence ID" value="CUG23455.1"/>
    <property type="molecule type" value="Genomic_DNA"/>
</dbReference>
<evidence type="ECO:0000256" key="1">
    <source>
        <dbReference type="SAM" id="MobiDB-lite"/>
    </source>
</evidence>
<dbReference type="VEuPathDB" id="TriTrypDB:BSAL_76150"/>
<sequence>MKSVSVHLIASSLFLPPCLPHRNRRKNSQKDERTKNPKQRMMTLFLTFP</sequence>
<evidence type="ECO:0000313" key="2">
    <source>
        <dbReference type="EMBL" id="CUG23455.1"/>
    </source>
</evidence>
<proteinExistence type="predicted"/>
<keyword evidence="3" id="KW-1185">Reference proteome</keyword>